<dbReference type="AlphaFoldDB" id="A0A0C2WWA6"/>
<accession>A0A0C2WWA6</accession>
<reference evidence="2" key="2">
    <citation type="submission" date="2015-01" db="EMBL/GenBank/DDBJ databases">
        <title>Evolutionary Origins and Diversification of the Mycorrhizal Mutualists.</title>
        <authorList>
            <consortium name="DOE Joint Genome Institute"/>
            <consortium name="Mycorrhizal Genomics Consortium"/>
            <person name="Kohler A."/>
            <person name="Kuo A."/>
            <person name="Nagy L.G."/>
            <person name="Floudas D."/>
            <person name="Copeland A."/>
            <person name="Barry K.W."/>
            <person name="Cichocki N."/>
            <person name="Veneault-Fourrey C."/>
            <person name="LaButti K."/>
            <person name="Lindquist E.A."/>
            <person name="Lipzen A."/>
            <person name="Lundell T."/>
            <person name="Morin E."/>
            <person name="Murat C."/>
            <person name="Riley R."/>
            <person name="Ohm R."/>
            <person name="Sun H."/>
            <person name="Tunlid A."/>
            <person name="Henrissat B."/>
            <person name="Grigoriev I.V."/>
            <person name="Hibbett D.S."/>
            <person name="Martin F."/>
        </authorList>
    </citation>
    <scope>NUCLEOTIDE SEQUENCE [LARGE SCALE GENOMIC DNA]</scope>
    <source>
        <strain evidence="2">MAFF 305830</strain>
    </source>
</reference>
<evidence type="ECO:0000313" key="1">
    <source>
        <dbReference type="EMBL" id="KIM21637.1"/>
    </source>
</evidence>
<evidence type="ECO:0000313" key="2">
    <source>
        <dbReference type="Proteomes" id="UP000054097"/>
    </source>
</evidence>
<sequence>MSLPDMVLSLPVVGMLATVLKYDTAILTLNPTSVFIHPNVKARPHPMPRLPAIVAGVDLIRWWRLRCSRKYWLGRCVLIQLWWTGSGWQC</sequence>
<gene>
    <name evidence="1" type="ORF">M408DRAFT_101628</name>
</gene>
<reference evidence="1 2" key="1">
    <citation type="submission" date="2014-04" db="EMBL/GenBank/DDBJ databases">
        <authorList>
            <consortium name="DOE Joint Genome Institute"/>
            <person name="Kuo A."/>
            <person name="Zuccaro A."/>
            <person name="Kohler A."/>
            <person name="Nagy L.G."/>
            <person name="Floudas D."/>
            <person name="Copeland A."/>
            <person name="Barry K.W."/>
            <person name="Cichocki N."/>
            <person name="Veneault-Fourrey C."/>
            <person name="LaButti K."/>
            <person name="Lindquist E.A."/>
            <person name="Lipzen A."/>
            <person name="Lundell T."/>
            <person name="Morin E."/>
            <person name="Murat C."/>
            <person name="Sun H."/>
            <person name="Tunlid A."/>
            <person name="Henrissat B."/>
            <person name="Grigoriev I.V."/>
            <person name="Hibbett D.S."/>
            <person name="Martin F."/>
            <person name="Nordberg H.P."/>
            <person name="Cantor M.N."/>
            <person name="Hua S.X."/>
        </authorList>
    </citation>
    <scope>NUCLEOTIDE SEQUENCE [LARGE SCALE GENOMIC DNA]</scope>
    <source>
        <strain evidence="1 2">MAFF 305830</strain>
    </source>
</reference>
<name>A0A0C2WWA6_SERVB</name>
<dbReference type="EMBL" id="KN824376">
    <property type="protein sequence ID" value="KIM21637.1"/>
    <property type="molecule type" value="Genomic_DNA"/>
</dbReference>
<organism evidence="1 2">
    <name type="scientific">Serendipita vermifera MAFF 305830</name>
    <dbReference type="NCBI Taxonomy" id="933852"/>
    <lineage>
        <taxon>Eukaryota</taxon>
        <taxon>Fungi</taxon>
        <taxon>Dikarya</taxon>
        <taxon>Basidiomycota</taxon>
        <taxon>Agaricomycotina</taxon>
        <taxon>Agaricomycetes</taxon>
        <taxon>Sebacinales</taxon>
        <taxon>Serendipitaceae</taxon>
        <taxon>Serendipita</taxon>
    </lineage>
</organism>
<keyword evidence="2" id="KW-1185">Reference proteome</keyword>
<dbReference type="Proteomes" id="UP000054097">
    <property type="component" value="Unassembled WGS sequence"/>
</dbReference>
<proteinExistence type="predicted"/>
<protein>
    <submittedName>
        <fullName evidence="1">Uncharacterized protein</fullName>
    </submittedName>
</protein>
<dbReference type="HOGENOM" id="CLU_2442242_0_0_1"/>